<evidence type="ECO:0000313" key="1">
    <source>
        <dbReference type="EMBL" id="AWR93546.1"/>
    </source>
</evidence>
<dbReference type="EMBL" id="CP029289">
    <property type="protein sequence ID" value="AWR93546.1"/>
    <property type="molecule type" value="Genomic_DNA"/>
</dbReference>
<protein>
    <submittedName>
        <fullName evidence="1">Uncharacterized protein</fullName>
    </submittedName>
</protein>
<name>A0A2U9IBZ7_9CREN</name>
<dbReference type="AlphaFoldDB" id="A0A2U9IBZ7"/>
<reference evidence="1 2" key="1">
    <citation type="submission" date="2018-05" db="EMBL/GenBank/DDBJ databases">
        <title>Complete Genome Sequences of Extremely Thermoacidophilic, Metal-Mobilizing Type-Strain Members of the Archaeal Family Sulfolobaceae: Acidianus brierleyi DSM-1651T, Acidianus sulfidivorans DSM-18786T, Metallosphaera hakonensis DSM-7519T, and Metallosphaera prunae DSM-10039T.</title>
        <authorList>
            <person name="Counts J.A."/>
            <person name="Kelly R.M."/>
        </authorList>
    </citation>
    <scope>NUCLEOTIDE SEQUENCE [LARGE SCALE GENOMIC DNA]</scope>
    <source>
        <strain evidence="1 2">DSM 1651</strain>
    </source>
</reference>
<sequence>MEASSLSKLAKNTAITKIIDIAKKYCEENHLVPILSFYLEDNLLTSLVKDLEPILKNIFKQYGYDRSIFIKKAEEVLDNAKREDIIEFPYYAIPISEESEITFVENNLVPAKAIVNKGTFRFIFMPYPSYSSLNEAISKQGEDDVLVTFENGKIVNIEKKRSIFMESKSVDKVVEADKVIINLTPTLDTFLIPSIIAMNVKLLENKVIIKKNNESLSYEILSGKVDSNEVIKGNTLDSTTKASIYYDFKKKTIIQENIIDGILNKMPI</sequence>
<dbReference type="RefSeq" id="WP_110269430.1">
    <property type="nucleotide sequence ID" value="NZ_CP029289.2"/>
</dbReference>
<accession>A0A2U9IBZ7</accession>
<keyword evidence="2" id="KW-1185">Reference proteome</keyword>
<dbReference type="KEGG" id="abri:DFR85_01890"/>
<dbReference type="GeneID" id="36830868"/>
<organism evidence="1 2">
    <name type="scientific">Acidianus brierleyi</name>
    <dbReference type="NCBI Taxonomy" id="41673"/>
    <lineage>
        <taxon>Archaea</taxon>
        <taxon>Thermoproteota</taxon>
        <taxon>Thermoprotei</taxon>
        <taxon>Sulfolobales</taxon>
        <taxon>Sulfolobaceae</taxon>
        <taxon>Acidianus</taxon>
    </lineage>
</organism>
<dbReference type="OrthoDB" id="34497at2157"/>
<gene>
    <name evidence="1" type="ORF">DFR85_01890</name>
</gene>
<proteinExistence type="predicted"/>
<dbReference type="Proteomes" id="UP000248044">
    <property type="component" value="Chromosome"/>
</dbReference>
<evidence type="ECO:0000313" key="2">
    <source>
        <dbReference type="Proteomes" id="UP000248044"/>
    </source>
</evidence>